<evidence type="ECO:0000256" key="1">
    <source>
        <dbReference type="ARBA" id="ARBA00022443"/>
    </source>
</evidence>
<reference evidence="8" key="1">
    <citation type="submission" date="2022-11" db="UniProtKB">
        <authorList>
            <consortium name="WormBaseParasite"/>
        </authorList>
    </citation>
    <scope>IDENTIFICATION</scope>
</reference>
<dbReference type="InterPro" id="IPR051184">
    <property type="entry name" value="Tyrosine-phos_adapter"/>
</dbReference>
<dbReference type="FunFam" id="2.30.30.40:FF:000110">
    <property type="entry name" value="Cytoplasmic protein"/>
    <property type="match status" value="1"/>
</dbReference>
<evidence type="ECO:0000259" key="6">
    <source>
        <dbReference type="PROSITE" id="PS50002"/>
    </source>
</evidence>
<dbReference type="PROSITE" id="PS50001">
    <property type="entry name" value="SH2"/>
    <property type="match status" value="1"/>
</dbReference>
<dbReference type="InterPro" id="IPR036397">
    <property type="entry name" value="RNaseH_sf"/>
</dbReference>
<sequence length="335" mass="38435">MNEMFGVATYPYVPQREDELPLNKGDSVKIIEKSPDGWWKGEANGYTGWFPSNYVEESSDNTVSTSNRVALPGLADLRKPEIAISGFNQRAIETVIAVYSFDAQNSEELSFTQGERLEIIEKPLEDPDWWIARNETGQTGMIPSNYVEPVNKEPVQPTNPPFNPPQFPIKPITPLNLKPQNSLPPTGSSYDKTPWYYGKITREQSEFELNQRGSEGDFLVRDSEGNPGDYSISLKAQQRNKHFRVEVDQKNLLPYWKRNRGLFDEFQQDNDPKHVSKLIQRWFRHPGVNIPVMKWPSQSPKLNPIEYLNTLKGLVESMPRRMKAVIKAKGYPTKY</sequence>
<keyword evidence="7" id="KW-1185">Reference proteome</keyword>
<dbReference type="SMART" id="SM00326">
    <property type="entry name" value="SH3"/>
    <property type="match status" value="2"/>
</dbReference>
<dbReference type="Proteomes" id="UP000887540">
    <property type="component" value="Unplaced"/>
</dbReference>
<dbReference type="PRINTS" id="PR00401">
    <property type="entry name" value="SH2DOMAIN"/>
</dbReference>
<evidence type="ECO:0000256" key="2">
    <source>
        <dbReference type="ARBA" id="ARBA00022999"/>
    </source>
</evidence>
<evidence type="ECO:0000313" key="7">
    <source>
        <dbReference type="Proteomes" id="UP000887540"/>
    </source>
</evidence>
<dbReference type="InterPro" id="IPR036028">
    <property type="entry name" value="SH3-like_dom_sf"/>
</dbReference>
<dbReference type="InterPro" id="IPR036860">
    <property type="entry name" value="SH2_dom_sf"/>
</dbReference>
<dbReference type="GO" id="GO:0048013">
    <property type="term" value="P:ephrin receptor signaling pathway"/>
    <property type="evidence" value="ECO:0007669"/>
    <property type="project" value="TreeGrafter"/>
</dbReference>
<keyword evidence="2 3" id="KW-0727">SH2 domain</keyword>
<dbReference type="PANTHER" id="PTHR19969:SF14">
    <property type="entry name" value="DREADLOCKS, ISOFORM B"/>
    <property type="match status" value="1"/>
</dbReference>
<evidence type="ECO:0000256" key="4">
    <source>
        <dbReference type="PROSITE-ProRule" id="PRU00192"/>
    </source>
</evidence>
<dbReference type="SMART" id="SM00252">
    <property type="entry name" value="SH2"/>
    <property type="match status" value="1"/>
</dbReference>
<dbReference type="InterPro" id="IPR001452">
    <property type="entry name" value="SH3_domain"/>
</dbReference>
<dbReference type="InterPro" id="IPR000980">
    <property type="entry name" value="SH2"/>
</dbReference>
<name>A0A914E367_9BILA</name>
<dbReference type="AlphaFoldDB" id="A0A914E367"/>
<dbReference type="SUPFAM" id="SSF50044">
    <property type="entry name" value="SH3-domain"/>
    <property type="match status" value="2"/>
</dbReference>
<feature type="domain" description="SH2" evidence="5">
    <location>
        <begin position="195"/>
        <end position="268"/>
    </location>
</feature>
<organism evidence="7 8">
    <name type="scientific">Acrobeloides nanus</name>
    <dbReference type="NCBI Taxonomy" id="290746"/>
    <lineage>
        <taxon>Eukaryota</taxon>
        <taxon>Metazoa</taxon>
        <taxon>Ecdysozoa</taxon>
        <taxon>Nematoda</taxon>
        <taxon>Chromadorea</taxon>
        <taxon>Rhabditida</taxon>
        <taxon>Tylenchina</taxon>
        <taxon>Cephalobomorpha</taxon>
        <taxon>Cephaloboidea</taxon>
        <taxon>Cephalobidae</taxon>
        <taxon>Acrobeloides</taxon>
    </lineage>
</organism>
<keyword evidence="1 4" id="KW-0728">SH3 domain</keyword>
<feature type="domain" description="SH3" evidence="6">
    <location>
        <begin position="90"/>
        <end position="152"/>
    </location>
</feature>
<dbReference type="Pfam" id="PF00018">
    <property type="entry name" value="SH3_1"/>
    <property type="match status" value="2"/>
</dbReference>
<dbReference type="Gene3D" id="3.30.420.10">
    <property type="entry name" value="Ribonuclease H-like superfamily/Ribonuclease H"/>
    <property type="match status" value="1"/>
</dbReference>
<feature type="domain" description="SH3" evidence="6">
    <location>
        <begin position="1"/>
        <end position="60"/>
    </location>
</feature>
<dbReference type="Gene3D" id="2.30.30.40">
    <property type="entry name" value="SH3 Domains"/>
    <property type="match status" value="2"/>
</dbReference>
<protein>
    <submittedName>
        <fullName evidence="8">Uncharacterized protein</fullName>
    </submittedName>
</protein>
<evidence type="ECO:0000256" key="3">
    <source>
        <dbReference type="PROSITE-ProRule" id="PRU00191"/>
    </source>
</evidence>
<dbReference type="WBParaSite" id="ACRNAN_scaffold550.g30569.t1">
    <property type="protein sequence ID" value="ACRNAN_scaffold550.g30569.t1"/>
    <property type="gene ID" value="ACRNAN_scaffold550.g30569"/>
</dbReference>
<evidence type="ECO:0000313" key="8">
    <source>
        <dbReference type="WBParaSite" id="ACRNAN_scaffold550.g30569.t1"/>
    </source>
</evidence>
<dbReference type="GO" id="GO:0003676">
    <property type="term" value="F:nucleic acid binding"/>
    <property type="evidence" value="ECO:0007669"/>
    <property type="project" value="InterPro"/>
</dbReference>
<dbReference type="Pfam" id="PF00017">
    <property type="entry name" value="SH2"/>
    <property type="match status" value="1"/>
</dbReference>
<proteinExistence type="predicted"/>
<dbReference type="PRINTS" id="PR00499">
    <property type="entry name" value="P67PHOX"/>
</dbReference>
<dbReference type="GO" id="GO:0035591">
    <property type="term" value="F:signaling adaptor activity"/>
    <property type="evidence" value="ECO:0007669"/>
    <property type="project" value="TreeGrafter"/>
</dbReference>
<accession>A0A914E367</accession>
<dbReference type="PANTHER" id="PTHR19969">
    <property type="entry name" value="SH2-SH3 ADAPTOR PROTEIN-RELATED"/>
    <property type="match status" value="1"/>
</dbReference>
<dbReference type="GO" id="GO:0005737">
    <property type="term" value="C:cytoplasm"/>
    <property type="evidence" value="ECO:0007669"/>
    <property type="project" value="TreeGrafter"/>
</dbReference>
<evidence type="ECO:0000259" key="5">
    <source>
        <dbReference type="PROSITE" id="PS50001"/>
    </source>
</evidence>
<dbReference type="GO" id="GO:0030971">
    <property type="term" value="F:receptor tyrosine kinase binding"/>
    <property type="evidence" value="ECO:0007669"/>
    <property type="project" value="TreeGrafter"/>
</dbReference>
<dbReference type="GO" id="GO:0016477">
    <property type="term" value="P:cell migration"/>
    <property type="evidence" value="ECO:0007669"/>
    <property type="project" value="TreeGrafter"/>
</dbReference>
<dbReference type="PRINTS" id="PR00452">
    <property type="entry name" value="SH3DOMAIN"/>
</dbReference>
<dbReference type="PROSITE" id="PS50002">
    <property type="entry name" value="SH3"/>
    <property type="match status" value="2"/>
</dbReference>
<dbReference type="SUPFAM" id="SSF55550">
    <property type="entry name" value="SH2 domain"/>
    <property type="match status" value="1"/>
</dbReference>